<dbReference type="InterPro" id="IPR046346">
    <property type="entry name" value="Aminoacid_DH-like_N_sf"/>
</dbReference>
<protein>
    <recommendedName>
        <fullName evidence="4">Glutamate dehydrogenase</fullName>
    </recommendedName>
</protein>
<dbReference type="Pfam" id="PF00208">
    <property type="entry name" value="ELFV_dehydrog"/>
    <property type="match status" value="1"/>
</dbReference>
<comment type="caution">
    <text evidence="7">The sequence shown here is derived from an EMBL/GenBank/DDBJ whole genome shotgun (WGS) entry which is preliminary data.</text>
</comment>
<keyword evidence="8" id="KW-1185">Reference proteome</keyword>
<evidence type="ECO:0000313" key="8">
    <source>
        <dbReference type="Proteomes" id="UP000655570"/>
    </source>
</evidence>
<dbReference type="SMART" id="SM00839">
    <property type="entry name" value="ELFV_dehydrog"/>
    <property type="match status" value="1"/>
</dbReference>
<dbReference type="Gene3D" id="1.10.285.10">
    <property type="entry name" value="Glutamate Dehydrogenase, chain A, domain 3"/>
    <property type="match status" value="2"/>
</dbReference>
<evidence type="ECO:0000259" key="6">
    <source>
        <dbReference type="SMART" id="SM00839"/>
    </source>
</evidence>
<dbReference type="InterPro" id="IPR050724">
    <property type="entry name" value="Glu_Leu_Phe_Val_DH"/>
</dbReference>
<evidence type="ECO:0000256" key="1">
    <source>
        <dbReference type="ARBA" id="ARBA00006382"/>
    </source>
</evidence>
<name>A0ABR8U3U0_9CELL</name>
<dbReference type="PANTHER" id="PTHR43571">
    <property type="entry name" value="NADP-SPECIFIC GLUTAMATE DEHYDROGENASE 1-RELATED"/>
    <property type="match status" value="1"/>
</dbReference>
<dbReference type="NCBIfam" id="NF006929">
    <property type="entry name" value="PRK09414.1"/>
    <property type="match status" value="1"/>
</dbReference>
<comment type="similarity">
    <text evidence="1 4 5">Belongs to the Glu/Leu/Phe/Val dehydrogenases family.</text>
</comment>
<dbReference type="InterPro" id="IPR036291">
    <property type="entry name" value="NAD(P)-bd_dom_sf"/>
</dbReference>
<dbReference type="CDD" id="cd05313">
    <property type="entry name" value="NAD_bind_2_Glu_DH"/>
    <property type="match status" value="1"/>
</dbReference>
<dbReference type="PIRSF" id="PIRSF000185">
    <property type="entry name" value="Glu_DH"/>
    <property type="match status" value="1"/>
</dbReference>
<dbReference type="Pfam" id="PF02812">
    <property type="entry name" value="ELFV_dehydrog_N"/>
    <property type="match status" value="1"/>
</dbReference>
<evidence type="ECO:0000256" key="3">
    <source>
        <dbReference type="ARBA" id="ARBA00023002"/>
    </source>
</evidence>
<evidence type="ECO:0000256" key="5">
    <source>
        <dbReference type="RuleBase" id="RU004417"/>
    </source>
</evidence>
<organism evidence="7 8">
    <name type="scientific">Oerskovia merdavium</name>
    <dbReference type="NCBI Taxonomy" id="2762227"/>
    <lineage>
        <taxon>Bacteria</taxon>
        <taxon>Bacillati</taxon>
        <taxon>Actinomycetota</taxon>
        <taxon>Actinomycetes</taxon>
        <taxon>Micrococcales</taxon>
        <taxon>Cellulomonadaceae</taxon>
        <taxon>Oerskovia</taxon>
    </lineage>
</organism>
<feature type="domain" description="Glutamate/phenylalanine/leucine/valine/L-tryptophan dehydrogenase C-terminal" evidence="6">
    <location>
        <begin position="203"/>
        <end position="443"/>
    </location>
</feature>
<dbReference type="InterPro" id="IPR006096">
    <property type="entry name" value="Glu/Leu/Phe/Val/Trp_DH_C"/>
</dbReference>
<dbReference type="Gene3D" id="3.40.50.720">
    <property type="entry name" value="NAD(P)-binding Rossmann-like Domain"/>
    <property type="match status" value="1"/>
</dbReference>
<dbReference type="InterPro" id="IPR006095">
    <property type="entry name" value="Glu/Leu/Phe/Val/Trp_DH"/>
</dbReference>
<dbReference type="InterPro" id="IPR014362">
    <property type="entry name" value="Glu_DH"/>
</dbReference>
<dbReference type="RefSeq" id="WP_191805654.1">
    <property type="nucleotide sequence ID" value="NZ_JACSQF010000022.1"/>
</dbReference>
<sequence>MDSRLHSVYDEVLARNPGEAEFHQAVREVFDSLGPVLQKNPQYVDAAVLERICEPERQIIFRVPWVDDKNRVQINRGFRVEFNSALGPYKGGLRFHPSVYLGIVKFLGFEQIFKNSLTGMPIGGGKGGSDFDPRGKSDGEVMRFCQSFMTELYRHIGEYTDVPAGDIGVGGREIGYLFGQYKRITNRYESGVLTGKGISWGGSLVRTEATGYGTVFFADHMLRTKGQSFDGQRVVVSGSGNVATYAIQKAQQLGANVVSFSDSSGYVVDEAGVDVELLRQIKEVERGRVADYVERRPGARLVTGGSIWDVPATVALPCATQNELTEQDAKQLVANGVLAVAEGANMPTTPGAVALLQEAGVLFAPGKAANAGGVATSALEMQQNASRDAWTFEYTEERLAHIMEGIHSRCEETADEYGEPGNYVLGANIAGFTKVADAMIAQGVI</sequence>
<evidence type="ECO:0000256" key="4">
    <source>
        <dbReference type="PIRNR" id="PIRNR000185"/>
    </source>
</evidence>
<dbReference type="SUPFAM" id="SSF51735">
    <property type="entry name" value="NAD(P)-binding Rossmann-fold domains"/>
    <property type="match status" value="1"/>
</dbReference>
<keyword evidence="3 4" id="KW-0560">Oxidoreductase</keyword>
<dbReference type="Gene3D" id="3.40.50.10860">
    <property type="entry name" value="Leucine Dehydrogenase, chain A, domain 1"/>
    <property type="match status" value="1"/>
</dbReference>
<proteinExistence type="inferred from homology"/>
<evidence type="ECO:0000256" key="2">
    <source>
        <dbReference type="ARBA" id="ARBA00011643"/>
    </source>
</evidence>
<dbReference type="PANTHER" id="PTHR43571:SF1">
    <property type="entry name" value="NADP-SPECIFIC GLUTAMATE DEHYDROGENASE 1-RELATED"/>
    <property type="match status" value="1"/>
</dbReference>
<dbReference type="PRINTS" id="PR00082">
    <property type="entry name" value="GLFDHDRGNASE"/>
</dbReference>
<gene>
    <name evidence="7" type="primary">gdhA</name>
    <name evidence="7" type="ORF">H9641_17220</name>
</gene>
<dbReference type="SUPFAM" id="SSF53223">
    <property type="entry name" value="Aminoacid dehydrogenase-like, N-terminal domain"/>
    <property type="match status" value="1"/>
</dbReference>
<dbReference type="InterPro" id="IPR033922">
    <property type="entry name" value="NAD_bind_Glu_DH"/>
</dbReference>
<evidence type="ECO:0000313" key="7">
    <source>
        <dbReference type="EMBL" id="MBD7982444.1"/>
    </source>
</evidence>
<dbReference type="Proteomes" id="UP000655570">
    <property type="component" value="Unassembled WGS sequence"/>
</dbReference>
<dbReference type="EMBL" id="JACSQF010000022">
    <property type="protein sequence ID" value="MBD7982444.1"/>
    <property type="molecule type" value="Genomic_DNA"/>
</dbReference>
<dbReference type="GO" id="GO:0004354">
    <property type="term" value="F:glutamate dehydrogenase (NADP+) activity"/>
    <property type="evidence" value="ECO:0007669"/>
    <property type="project" value="UniProtKB-EC"/>
</dbReference>
<comment type="subunit">
    <text evidence="2">Homohexamer.</text>
</comment>
<reference evidence="7 8" key="1">
    <citation type="submission" date="2020-08" db="EMBL/GenBank/DDBJ databases">
        <title>A Genomic Blueprint of the Chicken Gut Microbiome.</title>
        <authorList>
            <person name="Gilroy R."/>
            <person name="Ravi A."/>
            <person name="Getino M."/>
            <person name="Pursley I."/>
            <person name="Horton D.L."/>
            <person name="Alikhan N.-F."/>
            <person name="Baker D."/>
            <person name="Gharbi K."/>
            <person name="Hall N."/>
            <person name="Watson M."/>
            <person name="Adriaenssens E.M."/>
            <person name="Foster-Nyarko E."/>
            <person name="Jarju S."/>
            <person name="Secka A."/>
            <person name="Antonio M."/>
            <person name="Oren A."/>
            <person name="Chaudhuri R."/>
            <person name="La Ragione R.M."/>
            <person name="Hildebrand F."/>
            <person name="Pallen M.J."/>
        </authorList>
    </citation>
    <scope>NUCLEOTIDE SEQUENCE [LARGE SCALE GENOMIC DNA]</scope>
    <source>
        <strain evidence="7 8">Sa2CUA9</strain>
    </source>
</reference>
<dbReference type="InterPro" id="IPR006097">
    <property type="entry name" value="Glu/Leu/Phe/Val/Trp_DH_dimer"/>
</dbReference>
<accession>A0ABR8U3U0</accession>